<feature type="binding site" evidence="5 8">
    <location>
        <position position="123"/>
    </location>
    <ligand>
        <name>NAD(+)</name>
        <dbReference type="ChEBI" id="CHEBI:57540"/>
    </ligand>
</feature>
<dbReference type="GO" id="GO:0051287">
    <property type="term" value="F:NAD binding"/>
    <property type="evidence" value="ECO:0007669"/>
    <property type="project" value="InterPro"/>
</dbReference>
<dbReference type="InterPro" id="IPR016161">
    <property type="entry name" value="Ald_DH/histidinol_DH"/>
</dbReference>
<dbReference type="PRINTS" id="PR00083">
    <property type="entry name" value="HOLDHDRGNASE"/>
</dbReference>
<feature type="active site" description="Proton acceptor" evidence="5 7">
    <location>
        <position position="320"/>
    </location>
</feature>
<dbReference type="AlphaFoldDB" id="A0A9W6GFA0"/>
<dbReference type="CDD" id="cd06572">
    <property type="entry name" value="Histidinol_dh"/>
    <property type="match status" value="1"/>
</dbReference>
<organism evidence="12 13">
    <name type="scientific">Thermodesulfovibrio yellowstonii</name>
    <dbReference type="NCBI Taxonomy" id="28262"/>
    <lineage>
        <taxon>Bacteria</taxon>
        <taxon>Pseudomonadati</taxon>
        <taxon>Nitrospirota</taxon>
        <taxon>Thermodesulfovibrionia</taxon>
        <taxon>Thermodesulfovibrionales</taxon>
        <taxon>Thermodesulfovibrionaceae</taxon>
        <taxon>Thermodesulfovibrio</taxon>
    </lineage>
</organism>
<dbReference type="NCBIfam" id="TIGR00069">
    <property type="entry name" value="hisD"/>
    <property type="match status" value="1"/>
</dbReference>
<evidence type="ECO:0000256" key="7">
    <source>
        <dbReference type="PIRSR" id="PIRSR000099-1"/>
    </source>
</evidence>
<evidence type="ECO:0000256" key="9">
    <source>
        <dbReference type="PIRSR" id="PIRSR000099-3"/>
    </source>
</evidence>
<keyword evidence="5 8" id="KW-0520">NAD</keyword>
<dbReference type="InterPro" id="IPR001692">
    <property type="entry name" value="Histidinol_DH_CS"/>
</dbReference>
<evidence type="ECO:0000256" key="8">
    <source>
        <dbReference type="PIRSR" id="PIRSR000099-2"/>
    </source>
</evidence>
<evidence type="ECO:0000256" key="4">
    <source>
        <dbReference type="ARBA" id="ARBA00023002"/>
    </source>
</evidence>
<dbReference type="SUPFAM" id="SSF53720">
    <property type="entry name" value="ALDH-like"/>
    <property type="match status" value="1"/>
</dbReference>
<feature type="binding site" evidence="5 10">
    <location>
        <position position="255"/>
    </location>
    <ligand>
        <name>Zn(2+)</name>
        <dbReference type="ChEBI" id="CHEBI:29105"/>
    </ligand>
</feature>
<evidence type="ECO:0000256" key="5">
    <source>
        <dbReference type="HAMAP-Rule" id="MF_01024"/>
    </source>
</evidence>
<name>A0A9W6GFA0_9BACT</name>
<reference evidence="12" key="1">
    <citation type="submission" date="2022-12" db="EMBL/GenBank/DDBJ databases">
        <title>Reference genome sequencing for broad-spectrum identification of bacterial and archaeal isolates by mass spectrometry.</title>
        <authorList>
            <person name="Sekiguchi Y."/>
            <person name="Tourlousse D.M."/>
        </authorList>
    </citation>
    <scope>NUCLEOTIDE SEQUENCE</scope>
    <source>
        <strain evidence="12">TSL-P1</strain>
    </source>
</reference>
<dbReference type="Gene3D" id="3.40.50.1980">
    <property type="entry name" value="Nitrogenase molybdenum iron protein domain"/>
    <property type="match status" value="2"/>
</dbReference>
<dbReference type="PANTHER" id="PTHR21256">
    <property type="entry name" value="HISTIDINOL DEHYDROGENASE HDH"/>
    <property type="match status" value="1"/>
</dbReference>
<feature type="binding site" evidence="5 9">
    <location>
        <position position="230"/>
    </location>
    <ligand>
        <name>substrate</name>
    </ligand>
</feature>
<feature type="binding site" evidence="5 9">
    <location>
        <position position="255"/>
    </location>
    <ligand>
        <name>substrate</name>
    </ligand>
</feature>
<comment type="pathway">
    <text evidence="5">Amino-acid biosynthesis; L-histidine biosynthesis; L-histidine from 5-phospho-alpha-D-ribose 1-diphosphate: step 9/9.</text>
</comment>
<feature type="binding site" evidence="5 9">
    <location>
        <position position="252"/>
    </location>
    <ligand>
        <name>substrate</name>
    </ligand>
</feature>
<feature type="binding site" evidence="5 10">
    <location>
        <position position="354"/>
    </location>
    <ligand>
        <name>Zn(2+)</name>
        <dbReference type="ChEBI" id="CHEBI:29105"/>
    </ligand>
</feature>
<feature type="binding site" evidence="5 8">
    <location>
        <position position="207"/>
    </location>
    <ligand>
        <name>NAD(+)</name>
        <dbReference type="ChEBI" id="CHEBI:57540"/>
    </ligand>
</feature>
<dbReference type="GO" id="GO:0004399">
    <property type="term" value="F:histidinol dehydrogenase activity"/>
    <property type="evidence" value="ECO:0007669"/>
    <property type="project" value="UniProtKB-UniRule"/>
</dbReference>
<comment type="cofactor">
    <cofactor evidence="5 10">
        <name>Zn(2+)</name>
        <dbReference type="ChEBI" id="CHEBI:29105"/>
    </cofactor>
    <text evidence="5 10">Binds 1 zinc ion per subunit.</text>
</comment>
<accession>A0A9W6GFA0</accession>
<comment type="caution">
    <text evidence="12">The sequence shown here is derived from an EMBL/GenBank/DDBJ whole genome shotgun (WGS) entry which is preliminary data.</text>
</comment>
<dbReference type="InterPro" id="IPR022695">
    <property type="entry name" value="Histidinol_DH_monofunct"/>
</dbReference>
<gene>
    <name evidence="5 12" type="primary">hisD</name>
    <name evidence="12" type="ORF">TISLANDTSLP1_05060</name>
</gene>
<dbReference type="EMBL" id="BSDX01000001">
    <property type="protein sequence ID" value="GLI52813.1"/>
    <property type="molecule type" value="Genomic_DNA"/>
</dbReference>
<keyword evidence="2 5" id="KW-0479">Metal-binding</keyword>
<evidence type="ECO:0000256" key="2">
    <source>
        <dbReference type="ARBA" id="ARBA00022723"/>
    </source>
</evidence>
<evidence type="ECO:0000256" key="1">
    <source>
        <dbReference type="ARBA" id="ARBA00010178"/>
    </source>
</evidence>
<proteinExistence type="inferred from homology"/>
<comment type="similarity">
    <text evidence="1 5 6 11">Belongs to the histidinol dehydrogenase family.</text>
</comment>
<dbReference type="GO" id="GO:0008270">
    <property type="term" value="F:zinc ion binding"/>
    <property type="evidence" value="ECO:0007669"/>
    <property type="project" value="UniProtKB-UniRule"/>
</dbReference>
<feature type="binding site" evidence="5 9">
    <location>
        <position position="408"/>
    </location>
    <ligand>
        <name>substrate</name>
    </ligand>
</feature>
<evidence type="ECO:0000256" key="3">
    <source>
        <dbReference type="ARBA" id="ARBA00022833"/>
    </source>
</evidence>
<keyword evidence="3 5" id="KW-0862">Zinc</keyword>
<dbReference type="GO" id="GO:0005829">
    <property type="term" value="C:cytosol"/>
    <property type="evidence" value="ECO:0007669"/>
    <property type="project" value="TreeGrafter"/>
</dbReference>
<evidence type="ECO:0000256" key="6">
    <source>
        <dbReference type="PIRNR" id="PIRNR000099"/>
    </source>
</evidence>
<comment type="function">
    <text evidence="5">Catalyzes the sequential NAD-dependent oxidations of L-histidinol to L-histidinaldehyde and then to L-histidine.</text>
</comment>
<protein>
    <recommendedName>
        <fullName evidence="5">Histidinol dehydrogenase</fullName>
        <shortName evidence="5">HDH</shortName>
        <ecNumber evidence="5">1.1.1.23</ecNumber>
    </recommendedName>
</protein>
<feature type="binding site" evidence="5 10">
    <location>
        <position position="413"/>
    </location>
    <ligand>
        <name>Zn(2+)</name>
        <dbReference type="ChEBI" id="CHEBI:29105"/>
    </ligand>
</feature>
<dbReference type="GO" id="GO:0000105">
    <property type="term" value="P:L-histidine biosynthetic process"/>
    <property type="evidence" value="ECO:0007669"/>
    <property type="project" value="UniProtKB-UniRule"/>
</dbReference>
<dbReference type="HAMAP" id="MF_01024">
    <property type="entry name" value="HisD"/>
    <property type="match status" value="1"/>
</dbReference>
<dbReference type="InterPro" id="IPR012131">
    <property type="entry name" value="Hstdl_DH"/>
</dbReference>
<sequence>MQIIKDKKIFEKFVKKLQKRSFSEPKIEDSVRKILNDIKKSGDKALARYTKLFDKHSLPLKIGKKEIEKKAKDISKDVFNALIFAEERIRKFHEKQLEKSWQYQEGDIILGQIIRPLERVGAYVPGGKASYPSTVLMNIIPAQVAGVKEIAVCVPTPNGELNPIVCAALSILGIKEVYRIGGAQAIAAMAYGTETIKKVDKIVGPGNIYVATAKKLVFGEVDIDMIAGPSEILIIADNSANPAFVAADMLSQAEHDEMACSILVTNSEQLVNSVKKEITKQLKKLPKASIAKESLKNFGAIIIVKSLQEACNIANTIAPEHLEVMTENPEKLLPLLKNAGAIFLGQFTPEPIGDYVAGPNHTLPTSGTARFFSPLGVYDFVKKSSLIKVGENGFNKLAPYVEVLATLEGLHAHANTVKVRKTT</sequence>
<evidence type="ECO:0000256" key="11">
    <source>
        <dbReference type="RuleBase" id="RU004175"/>
    </source>
</evidence>
<dbReference type="FunFam" id="3.40.50.1980:FF:000026">
    <property type="entry name" value="Histidinol dehydrogenase"/>
    <property type="match status" value="1"/>
</dbReference>
<evidence type="ECO:0000313" key="12">
    <source>
        <dbReference type="EMBL" id="GLI52813.1"/>
    </source>
</evidence>
<dbReference type="PIRSF" id="PIRSF000099">
    <property type="entry name" value="Histidinol_dh"/>
    <property type="match status" value="1"/>
</dbReference>
<dbReference type="Proteomes" id="UP001144297">
    <property type="component" value="Unassembled WGS sequence"/>
</dbReference>
<comment type="catalytic activity">
    <reaction evidence="5">
        <text>L-histidinol + 2 NAD(+) + H2O = L-histidine + 2 NADH + 3 H(+)</text>
        <dbReference type="Rhea" id="RHEA:20641"/>
        <dbReference type="ChEBI" id="CHEBI:15377"/>
        <dbReference type="ChEBI" id="CHEBI:15378"/>
        <dbReference type="ChEBI" id="CHEBI:57540"/>
        <dbReference type="ChEBI" id="CHEBI:57595"/>
        <dbReference type="ChEBI" id="CHEBI:57699"/>
        <dbReference type="ChEBI" id="CHEBI:57945"/>
        <dbReference type="EC" id="1.1.1.23"/>
    </reaction>
</comment>
<keyword evidence="5" id="KW-0028">Amino-acid biosynthesis</keyword>
<keyword evidence="13" id="KW-1185">Reference proteome</keyword>
<feature type="active site" description="Proton acceptor" evidence="5 7">
    <location>
        <position position="321"/>
    </location>
</feature>
<dbReference type="Gene3D" id="1.20.5.1300">
    <property type="match status" value="1"/>
</dbReference>
<dbReference type="PROSITE" id="PS00611">
    <property type="entry name" value="HISOL_DEHYDROGENASE"/>
    <property type="match status" value="1"/>
</dbReference>
<feature type="binding site" evidence="5 8">
    <location>
        <position position="184"/>
    </location>
    <ligand>
        <name>NAD(+)</name>
        <dbReference type="ChEBI" id="CHEBI:57540"/>
    </ligand>
</feature>
<feature type="binding site" evidence="5 9">
    <location>
        <position position="321"/>
    </location>
    <ligand>
        <name>substrate</name>
    </ligand>
</feature>
<dbReference type="FunFam" id="3.40.50.1980:FF:000001">
    <property type="entry name" value="Histidinol dehydrogenase"/>
    <property type="match status" value="1"/>
</dbReference>
<dbReference type="Pfam" id="PF00815">
    <property type="entry name" value="Histidinol_dh"/>
    <property type="match status" value="1"/>
</dbReference>
<feature type="binding site" evidence="5 9">
    <location>
        <position position="413"/>
    </location>
    <ligand>
        <name>substrate</name>
    </ligand>
</feature>
<keyword evidence="5" id="KW-0368">Histidine biosynthesis</keyword>
<evidence type="ECO:0000313" key="13">
    <source>
        <dbReference type="Proteomes" id="UP001144297"/>
    </source>
</evidence>
<feature type="binding site" evidence="5 9">
    <location>
        <position position="354"/>
    </location>
    <ligand>
        <name>substrate</name>
    </ligand>
</feature>
<dbReference type="EC" id="1.1.1.23" evidence="5"/>
<dbReference type="PANTHER" id="PTHR21256:SF2">
    <property type="entry name" value="HISTIDINE BIOSYNTHESIS TRIFUNCTIONAL PROTEIN"/>
    <property type="match status" value="1"/>
</dbReference>
<evidence type="ECO:0000256" key="10">
    <source>
        <dbReference type="PIRSR" id="PIRSR000099-4"/>
    </source>
</evidence>
<keyword evidence="4 5" id="KW-0560">Oxidoreductase</keyword>
<feature type="binding site" evidence="5 10">
    <location>
        <position position="252"/>
    </location>
    <ligand>
        <name>Zn(2+)</name>
        <dbReference type="ChEBI" id="CHEBI:29105"/>
    </ligand>
</feature>